<gene>
    <name evidence="1" type="ORF">SUTH_01878</name>
</gene>
<dbReference type="STRING" id="1223802.SUTH_01878"/>
<dbReference type="HOGENOM" id="CLU_048696_0_1_4"/>
<accession>W0SFW5</accession>
<proteinExistence type="predicted"/>
<dbReference type="InterPro" id="IPR019292">
    <property type="entry name" value="McrC"/>
</dbReference>
<protein>
    <submittedName>
        <fullName evidence="1">5-methylcytosine-specific restriction protein C</fullName>
    </submittedName>
</protein>
<sequence length="467" mass="52960">MTTLRTNGITIYEYDSLVSSGQPVEAEGLHAVPARVFNWLEELCLRNSENGDAAWIRLVQRRGRRALQLTNYVGVIRCPDNFQLEVLPKVGKAIGGGAKDAQQLLMEMLRCLRGFRHIQTESARLKSARMPLLEVFIAEFLAAVDRVVKRGLRSDYAIRQGSLFALRGKLMMATHLRENLHRADRFYTEHDEYSIDRPENRLIHAALRRALEYSVSRENQQLARELCFTFAEVPISTQVRVDFQRVRVDRGMTHYGDSLAWARLLLDEDSPLTGSGRNRAPSLLFPMEAVFEAYVAKHLPAQLMPNLQLSTQARSHHLVRHIDQDWFLLKPDLVIRNKEQNICVLDTKWKLLDRNKGTGADKYELSQADFYQLQAYGQSYLDGVGDVVLIYPKTDNFSDPLPVFVFPKTEGLRLWVVPFCLKTRQLLLPPDVPFATAFQAASSTTGIFSSVDFAAHAIPAETAQTAS</sequence>
<dbReference type="EMBL" id="AP012547">
    <property type="protein sequence ID" value="BAO29670.1"/>
    <property type="molecule type" value="Genomic_DNA"/>
</dbReference>
<dbReference type="AlphaFoldDB" id="W0SFW5"/>
<dbReference type="PANTHER" id="PTHR38733:SF1">
    <property type="entry name" value="TYPE IV METHYL-DIRECTED RESTRICTION ENZYME ECOKMCRBC"/>
    <property type="match status" value="1"/>
</dbReference>
<evidence type="ECO:0000313" key="1">
    <source>
        <dbReference type="EMBL" id="BAO29670.1"/>
    </source>
</evidence>
<name>W0SFW5_9PROT</name>
<keyword evidence="2" id="KW-1185">Reference proteome</keyword>
<reference evidence="1 2" key="1">
    <citation type="journal article" date="2014" name="Syst. Appl. Microbiol.">
        <title>Complete genomes of freshwater sulfur oxidizers Sulfuricella denitrificans skB26 and Sulfuritalea hydrogenivorans sk43H: genetic insights into the sulfur oxidation pathway of betaproteobacteria.</title>
        <authorList>
            <person name="Watanabe T."/>
            <person name="Kojima H."/>
            <person name="Fukui M."/>
        </authorList>
    </citation>
    <scope>NUCLEOTIDE SEQUENCE [LARGE SCALE GENOMIC DNA]</scope>
    <source>
        <strain evidence="1">DSM22779</strain>
    </source>
</reference>
<dbReference type="Pfam" id="PF10117">
    <property type="entry name" value="McrBC"/>
    <property type="match status" value="1"/>
</dbReference>
<organism evidence="1 2">
    <name type="scientific">Sulfuritalea hydrogenivorans sk43H</name>
    <dbReference type="NCBI Taxonomy" id="1223802"/>
    <lineage>
        <taxon>Bacteria</taxon>
        <taxon>Pseudomonadati</taxon>
        <taxon>Pseudomonadota</taxon>
        <taxon>Betaproteobacteria</taxon>
        <taxon>Nitrosomonadales</taxon>
        <taxon>Sterolibacteriaceae</taxon>
        <taxon>Sulfuritalea</taxon>
    </lineage>
</organism>
<dbReference type="RefSeq" id="WP_197539567.1">
    <property type="nucleotide sequence ID" value="NZ_AP012547.1"/>
</dbReference>
<evidence type="ECO:0000313" key="2">
    <source>
        <dbReference type="Proteomes" id="UP000031637"/>
    </source>
</evidence>
<dbReference type="REBASE" id="76881">
    <property type="entry name" value="Shy22779McrBCP"/>
</dbReference>
<dbReference type="Proteomes" id="UP000031637">
    <property type="component" value="Chromosome"/>
</dbReference>
<dbReference type="KEGG" id="shd:SUTH_01878"/>
<dbReference type="PANTHER" id="PTHR38733">
    <property type="entry name" value="PROTEIN MCRC"/>
    <property type="match status" value="1"/>
</dbReference>